<dbReference type="Pfam" id="PF16845">
    <property type="entry name" value="SQAPI"/>
    <property type="match status" value="1"/>
</dbReference>
<evidence type="ECO:0000256" key="2">
    <source>
        <dbReference type="ARBA" id="ARBA00022704"/>
    </source>
</evidence>
<dbReference type="PANTHER" id="PTHR47364:SF2">
    <property type="entry name" value="CYSTEINE PROTEINASE INHIBITOR 5"/>
    <property type="match status" value="1"/>
</dbReference>
<dbReference type="SUPFAM" id="SSF54403">
    <property type="entry name" value="Cystatin/monellin"/>
    <property type="match status" value="1"/>
</dbReference>
<sequence length="111" mass="12208">MKLHSFAIFALLFLSLSVFCEGITGGWNPIENIKDPHVLEIAQFAVTEQQKQSSVKLSLVEVINGETQIVAGVNYRLVLTANDGSVTKKYQAQVVEQPTNTKILTSFTTLP</sequence>
<organism evidence="5 6">
    <name type="scientific">Vicia faba</name>
    <name type="common">Broad bean</name>
    <name type="synonym">Faba vulgaris</name>
    <dbReference type="NCBI Taxonomy" id="3906"/>
    <lineage>
        <taxon>Eukaryota</taxon>
        <taxon>Viridiplantae</taxon>
        <taxon>Streptophyta</taxon>
        <taxon>Embryophyta</taxon>
        <taxon>Tracheophyta</taxon>
        <taxon>Spermatophyta</taxon>
        <taxon>Magnoliopsida</taxon>
        <taxon>eudicotyledons</taxon>
        <taxon>Gunneridae</taxon>
        <taxon>Pentapetalae</taxon>
        <taxon>rosids</taxon>
        <taxon>fabids</taxon>
        <taxon>Fabales</taxon>
        <taxon>Fabaceae</taxon>
        <taxon>Papilionoideae</taxon>
        <taxon>50 kb inversion clade</taxon>
        <taxon>NPAAA clade</taxon>
        <taxon>Hologalegina</taxon>
        <taxon>IRL clade</taxon>
        <taxon>Fabeae</taxon>
        <taxon>Vicia</taxon>
    </lineage>
</organism>
<feature type="domain" description="Cystatin" evidence="4">
    <location>
        <begin position="22"/>
        <end position="110"/>
    </location>
</feature>
<evidence type="ECO:0000259" key="4">
    <source>
        <dbReference type="SMART" id="SM00043"/>
    </source>
</evidence>
<dbReference type="CDD" id="cd00042">
    <property type="entry name" value="CY"/>
    <property type="match status" value="1"/>
</dbReference>
<keyword evidence="3" id="KW-0732">Signal</keyword>
<keyword evidence="2" id="KW-0789">Thiol protease inhibitor</keyword>
<reference evidence="5 6" key="1">
    <citation type="submission" date="2023-01" db="EMBL/GenBank/DDBJ databases">
        <authorList>
            <person name="Kreplak J."/>
        </authorList>
    </citation>
    <scope>NUCLEOTIDE SEQUENCE [LARGE SCALE GENOMIC DNA]</scope>
</reference>
<dbReference type="EMBL" id="OX451736">
    <property type="protein sequence ID" value="CAI8586928.1"/>
    <property type="molecule type" value="Genomic_DNA"/>
</dbReference>
<name>A0AAV0YNV9_VICFA</name>
<dbReference type="Proteomes" id="UP001157006">
    <property type="component" value="Chromosome 1L"/>
</dbReference>
<keyword evidence="1" id="KW-0646">Protease inhibitor</keyword>
<feature type="chain" id="PRO_5043482927" description="Cystatin domain-containing protein" evidence="3">
    <location>
        <begin position="23"/>
        <end position="111"/>
    </location>
</feature>
<keyword evidence="6" id="KW-1185">Reference proteome</keyword>
<evidence type="ECO:0000256" key="3">
    <source>
        <dbReference type="SAM" id="SignalP"/>
    </source>
</evidence>
<dbReference type="InterPro" id="IPR046350">
    <property type="entry name" value="Cystatin_sf"/>
</dbReference>
<dbReference type="GO" id="GO:0004869">
    <property type="term" value="F:cysteine-type endopeptidase inhibitor activity"/>
    <property type="evidence" value="ECO:0007669"/>
    <property type="project" value="UniProtKB-KW"/>
</dbReference>
<feature type="signal peptide" evidence="3">
    <location>
        <begin position="1"/>
        <end position="22"/>
    </location>
</feature>
<gene>
    <name evidence="5" type="ORF">VFH_I276600</name>
</gene>
<protein>
    <recommendedName>
        <fullName evidence="4">Cystatin domain-containing protein</fullName>
    </recommendedName>
</protein>
<evidence type="ECO:0000313" key="6">
    <source>
        <dbReference type="Proteomes" id="UP001157006"/>
    </source>
</evidence>
<accession>A0AAV0YNV9</accession>
<dbReference type="AlphaFoldDB" id="A0AAV0YNV9"/>
<dbReference type="InterPro" id="IPR000010">
    <property type="entry name" value="Cystatin_dom"/>
</dbReference>
<evidence type="ECO:0000256" key="1">
    <source>
        <dbReference type="ARBA" id="ARBA00022690"/>
    </source>
</evidence>
<evidence type="ECO:0000313" key="5">
    <source>
        <dbReference type="EMBL" id="CAI8586928.1"/>
    </source>
</evidence>
<dbReference type="PANTHER" id="PTHR47364">
    <property type="entry name" value="CYSTEINE PROTEINASE INHIBITOR 5"/>
    <property type="match status" value="1"/>
</dbReference>
<dbReference type="Gene3D" id="3.10.450.10">
    <property type="match status" value="1"/>
</dbReference>
<dbReference type="SMART" id="SM00043">
    <property type="entry name" value="CY"/>
    <property type="match status" value="1"/>
</dbReference>
<proteinExistence type="predicted"/>